<dbReference type="Proteomes" id="UP000494252">
    <property type="component" value="Unassembled WGS sequence"/>
</dbReference>
<sequence>MQLRIAFQVVVATMINAALNDPGPCIDDSEMTDALSQMLVSYAGSQSNASR</sequence>
<reference evidence="1 2" key="1">
    <citation type="submission" date="2020-04" db="EMBL/GenBank/DDBJ databases">
        <authorList>
            <person name="De Canck E."/>
        </authorList>
    </citation>
    <scope>NUCLEOTIDE SEQUENCE [LARGE SCALE GENOMIC DNA]</scope>
    <source>
        <strain evidence="1 2">LMG 27177</strain>
    </source>
</reference>
<protein>
    <submittedName>
        <fullName evidence="1">Uncharacterized protein</fullName>
    </submittedName>
</protein>
<name>A0A6J5GRD3_9BURK</name>
<gene>
    <name evidence="1" type="ORF">LMG27177_05416</name>
</gene>
<dbReference type="EMBL" id="CADIKI010000018">
    <property type="protein sequence ID" value="CAB3803236.1"/>
    <property type="molecule type" value="Genomic_DNA"/>
</dbReference>
<dbReference type="AlphaFoldDB" id="A0A6J5GRD3"/>
<organism evidence="1 2">
    <name type="scientific">Paraburkholderia fynbosensis</name>
    <dbReference type="NCBI Taxonomy" id="1200993"/>
    <lineage>
        <taxon>Bacteria</taxon>
        <taxon>Pseudomonadati</taxon>
        <taxon>Pseudomonadota</taxon>
        <taxon>Betaproteobacteria</taxon>
        <taxon>Burkholderiales</taxon>
        <taxon>Burkholderiaceae</taxon>
        <taxon>Paraburkholderia</taxon>
    </lineage>
</organism>
<evidence type="ECO:0000313" key="1">
    <source>
        <dbReference type="EMBL" id="CAB3803236.1"/>
    </source>
</evidence>
<keyword evidence="2" id="KW-1185">Reference proteome</keyword>
<accession>A0A6J5GRD3</accession>
<evidence type="ECO:0000313" key="2">
    <source>
        <dbReference type="Proteomes" id="UP000494252"/>
    </source>
</evidence>
<proteinExistence type="predicted"/>